<dbReference type="Gene3D" id="3.30.428.40">
    <property type="entry name" value="Protein of unknown function DUF3067"/>
    <property type="match status" value="1"/>
</dbReference>
<gene>
    <name evidence="1" type="ORF">EV03_1681</name>
</gene>
<evidence type="ECO:0008006" key="3">
    <source>
        <dbReference type="Google" id="ProtNLM"/>
    </source>
</evidence>
<comment type="caution">
    <text evidence="1">The sequence shown here is derived from an EMBL/GenBank/DDBJ whole genome shotgun (WGS) entry which is preliminary data.</text>
</comment>
<dbReference type="Proteomes" id="UP000030392">
    <property type="component" value="Unassembled WGS sequence"/>
</dbReference>
<dbReference type="InterPro" id="IPR021420">
    <property type="entry name" value="DUF3067"/>
</dbReference>
<dbReference type="AlphaFoldDB" id="A0A0A2C316"/>
<protein>
    <recommendedName>
        <fullName evidence="3">DUF3067 domain-containing protein</fullName>
    </recommendedName>
</protein>
<proteinExistence type="predicted"/>
<evidence type="ECO:0000313" key="2">
    <source>
        <dbReference type="Proteomes" id="UP000030392"/>
    </source>
</evidence>
<sequence length="120" mass="14313">MSFEFNESNSGRYSSSIPLEAEEVMECLRKRWGVTYDLRLLIKRDQIYLQMMWGFLEQQSFPIDEETFKENLNRTLEIINRAGLSNFVRNWLENVQAKPRLGKALTLALPRDQRMDEFFL</sequence>
<reference evidence="2" key="1">
    <citation type="journal article" date="2014" name="Sci. Data">
        <title>Genomes of diverse isolates of the marine cyanobacterium Prochlorococcus.</title>
        <authorList>
            <person name="Biller S."/>
            <person name="Berube P."/>
            <person name="Thompson J."/>
            <person name="Kelly L."/>
            <person name="Roggensack S."/>
            <person name="Awad L."/>
            <person name="Roache-Johnson K."/>
            <person name="Ding H."/>
            <person name="Giovannoni S.J."/>
            <person name="Moore L.R."/>
            <person name="Chisholm S.W."/>
        </authorList>
    </citation>
    <scope>NUCLEOTIDE SEQUENCE [LARGE SCALE GENOMIC DNA]</scope>
    <source>
        <strain evidence="2">PAC1</strain>
    </source>
</reference>
<name>A0A0A2C316_PROMR</name>
<organism evidence="1 2">
    <name type="scientific">Prochlorococcus marinus str. PAC1</name>
    <dbReference type="NCBI Taxonomy" id="59924"/>
    <lineage>
        <taxon>Bacteria</taxon>
        <taxon>Bacillati</taxon>
        <taxon>Cyanobacteriota</taxon>
        <taxon>Cyanophyceae</taxon>
        <taxon>Synechococcales</taxon>
        <taxon>Prochlorococcaceae</taxon>
        <taxon>Prochlorococcus</taxon>
    </lineage>
</organism>
<dbReference type="RefSeq" id="WP_036906854.1">
    <property type="nucleotide sequence ID" value="NZ_CP138967.1"/>
</dbReference>
<dbReference type="PANTHER" id="PTHR35126">
    <property type="entry name" value="SLR0598 PROTEIN"/>
    <property type="match status" value="1"/>
</dbReference>
<dbReference type="Pfam" id="PF11267">
    <property type="entry name" value="DUF3067"/>
    <property type="match status" value="1"/>
</dbReference>
<accession>A0A0A2C316</accession>
<dbReference type="EMBL" id="JNAX01000015">
    <property type="protein sequence ID" value="KGG19300.1"/>
    <property type="molecule type" value="Genomic_DNA"/>
</dbReference>
<evidence type="ECO:0000313" key="1">
    <source>
        <dbReference type="EMBL" id="KGG19300.1"/>
    </source>
</evidence>
<dbReference type="PANTHER" id="PTHR35126:SF1">
    <property type="entry name" value="DUF3067 DOMAIN-CONTAINING PROTEIN"/>
    <property type="match status" value="1"/>
</dbReference>